<reference evidence="1" key="1">
    <citation type="submission" date="2020-08" db="EMBL/GenBank/DDBJ databases">
        <title>Multicomponent nature underlies the extraordinary mechanical properties of spider dragline silk.</title>
        <authorList>
            <person name="Kono N."/>
            <person name="Nakamura H."/>
            <person name="Mori M."/>
            <person name="Yoshida Y."/>
            <person name="Ohtoshi R."/>
            <person name="Malay A.D."/>
            <person name="Moran D.A.P."/>
            <person name="Tomita M."/>
            <person name="Numata K."/>
            <person name="Arakawa K."/>
        </authorList>
    </citation>
    <scope>NUCLEOTIDE SEQUENCE</scope>
</reference>
<dbReference type="EMBL" id="BMAW01121919">
    <property type="protein sequence ID" value="GFT96400.1"/>
    <property type="molecule type" value="Genomic_DNA"/>
</dbReference>
<sequence>MSLNLFEAEEEIYLEFAATYEEIVFRIQLFILCATGKTKQVTEEKYRFRDCLVKKLHFPFHLTKKEVFDKKDNYLKDDVLNFRCECAFAKGMASNEIESTVYGYNIPLVENEDLYQDGKKLKLWNDLKENLKSFRTNQLFSDTNCGQKRIRPPPTNVFSALDLPCSRSCLQAT</sequence>
<organism evidence="1 2">
    <name type="scientific">Nephila pilipes</name>
    <name type="common">Giant wood spider</name>
    <name type="synonym">Nephila maculata</name>
    <dbReference type="NCBI Taxonomy" id="299642"/>
    <lineage>
        <taxon>Eukaryota</taxon>
        <taxon>Metazoa</taxon>
        <taxon>Ecdysozoa</taxon>
        <taxon>Arthropoda</taxon>
        <taxon>Chelicerata</taxon>
        <taxon>Arachnida</taxon>
        <taxon>Araneae</taxon>
        <taxon>Araneomorphae</taxon>
        <taxon>Entelegynae</taxon>
        <taxon>Araneoidea</taxon>
        <taxon>Nephilidae</taxon>
        <taxon>Nephila</taxon>
    </lineage>
</organism>
<proteinExistence type="predicted"/>
<accession>A0A8X6UCF9</accession>
<comment type="caution">
    <text evidence="1">The sequence shown here is derived from an EMBL/GenBank/DDBJ whole genome shotgun (WGS) entry which is preliminary data.</text>
</comment>
<dbReference type="Proteomes" id="UP000887013">
    <property type="component" value="Unassembled WGS sequence"/>
</dbReference>
<evidence type="ECO:0000313" key="1">
    <source>
        <dbReference type="EMBL" id="GFT96400.1"/>
    </source>
</evidence>
<name>A0A8X6UCF9_NEPPI</name>
<dbReference type="AlphaFoldDB" id="A0A8X6UCF9"/>
<evidence type="ECO:0000313" key="2">
    <source>
        <dbReference type="Proteomes" id="UP000887013"/>
    </source>
</evidence>
<gene>
    <name evidence="1" type="ORF">NPIL_66621</name>
</gene>
<protein>
    <submittedName>
        <fullName evidence="1">Uncharacterized protein</fullName>
    </submittedName>
</protein>
<keyword evidence="2" id="KW-1185">Reference proteome</keyword>